<evidence type="ECO:0000313" key="3">
    <source>
        <dbReference type="Proteomes" id="UP000003875"/>
    </source>
</evidence>
<protein>
    <submittedName>
        <fullName evidence="2">Uncharacterized protein</fullName>
    </submittedName>
</protein>
<evidence type="ECO:0000256" key="1">
    <source>
        <dbReference type="SAM" id="MobiDB-lite"/>
    </source>
</evidence>
<name>C0BUL0_BIFPS</name>
<sequence>MVQNRIGAFPLAPSLKPSNKAHPSPNEKKEFHLQNKTVPPFCTDSNAHRITPPP</sequence>
<dbReference type="Proteomes" id="UP000003875">
    <property type="component" value="Unassembled WGS sequence"/>
</dbReference>
<evidence type="ECO:0000313" key="2">
    <source>
        <dbReference type="EMBL" id="EEG70351.1"/>
    </source>
</evidence>
<comment type="caution">
    <text evidence="2">The sequence shown here is derived from an EMBL/GenBank/DDBJ whole genome shotgun (WGS) entry which is preliminary data.</text>
</comment>
<dbReference type="EMBL" id="ABXX02000004">
    <property type="protein sequence ID" value="EEG70351.1"/>
    <property type="molecule type" value="Genomic_DNA"/>
</dbReference>
<dbReference type="AlphaFoldDB" id="C0BUL0"/>
<reference evidence="2 3" key="1">
    <citation type="submission" date="2009-02" db="EMBL/GenBank/DDBJ databases">
        <title>Draft genome sequence of Bifidobacterium pseudocatenulatum (DSM 20438).</title>
        <authorList>
            <person name="Sudarsanam P."/>
            <person name="Ley R."/>
            <person name="Guruge J."/>
            <person name="Turnbaugh P.J."/>
            <person name="Mahowald M."/>
            <person name="Liep D."/>
            <person name="Gordon J."/>
        </authorList>
    </citation>
    <scope>NUCLEOTIDE SEQUENCE [LARGE SCALE GENOMIC DNA]</scope>
    <source>
        <strain evidence="2 3">DSM 20438</strain>
    </source>
</reference>
<organism evidence="2 3">
    <name type="scientific">Bifidobacterium pseudocatenulatum DSM 20438 = JCM 1200 = LMG 10505</name>
    <dbReference type="NCBI Taxonomy" id="547043"/>
    <lineage>
        <taxon>Bacteria</taxon>
        <taxon>Bacillati</taxon>
        <taxon>Actinomycetota</taxon>
        <taxon>Actinomycetes</taxon>
        <taxon>Bifidobacteriales</taxon>
        <taxon>Bifidobacteriaceae</taxon>
        <taxon>Bifidobacterium</taxon>
    </lineage>
</organism>
<proteinExistence type="predicted"/>
<gene>
    <name evidence="2" type="ORF">BIFPSEUDO_04097</name>
</gene>
<feature type="region of interest" description="Disordered" evidence="1">
    <location>
        <begin position="1"/>
        <end position="54"/>
    </location>
</feature>
<accession>C0BUL0</accession>
<reference evidence="2 3" key="2">
    <citation type="submission" date="2009-02" db="EMBL/GenBank/DDBJ databases">
        <authorList>
            <person name="Fulton L."/>
            <person name="Clifton S."/>
            <person name="Fulton B."/>
            <person name="Xu J."/>
            <person name="Minx P."/>
            <person name="Pepin K.H."/>
            <person name="Johnson M."/>
            <person name="Bhonagiri V."/>
            <person name="Nash W.E."/>
            <person name="Mardis E.R."/>
            <person name="Wilson R.K."/>
        </authorList>
    </citation>
    <scope>NUCLEOTIDE SEQUENCE [LARGE SCALE GENOMIC DNA]</scope>
    <source>
        <strain evidence="2 3">DSM 20438</strain>
    </source>
</reference>